<gene>
    <name evidence="2" type="ORF">KOR34_03400</name>
</gene>
<organism evidence="2 3">
    <name type="scientific">Posidoniimonas corsicana</name>
    <dbReference type="NCBI Taxonomy" id="1938618"/>
    <lineage>
        <taxon>Bacteria</taxon>
        <taxon>Pseudomonadati</taxon>
        <taxon>Planctomycetota</taxon>
        <taxon>Planctomycetia</taxon>
        <taxon>Pirellulales</taxon>
        <taxon>Lacipirellulaceae</taxon>
        <taxon>Posidoniimonas</taxon>
    </lineage>
</organism>
<dbReference type="InterPro" id="IPR036439">
    <property type="entry name" value="Dockerin_dom_sf"/>
</dbReference>
<sequence length="635" mass="64074">MVAGLVLFGAAATSEAQVINWSADDGGGAGSGTGDFFDPTNWSTGVVPIGNNKAPRIDGGGTAVITAAGTGAGVDTEALKAGDSAGSSGAYRMDSGYIVVYDATGSVLGNNTNASGTLVMNGGAIDFGDVPNNGAGGDAATLVISNAHGSTGRLELHNDAVLRSLGGWDIAAGGSDTAHGTSGLPSGAIVMDGDSHASLAGGINNKGVLSMTLSQNSQLTIGNSKGPADATGSFSIGSGILNVGARHGNSADIVVEDNAVLNVAALYNQKARASITVRGNGEFNIFNTGVGGTQQDFRMQNYLGRENFDNNDPDQMSSTTITLEGFGRFTVDSNPNPYAAPSQDPPDDGHPDLISTAGLILSSGDDEPLHSGLDSNDHYRGGLTVIDVKENAELSVVQGLWMTAGTGATASSTLRITGPDATVSVGDLIMAEIVDQTLTAGGVTFGSPLYKTRSGSASLHSVITGSSHSIIQVTDDARIGNGELVVELSGYSPAAGDSYTLLQTGDPNGVDGEFKTVDLSLAPLTSGLTWDLIYNANSVVLSVSSDTPTPVGDYNGDGLVDAADYTVWRDTLGSTTDLLADGNGNGEVDQADYDLWRSNYGATTGAAASAGANAPEPAAMVLALAVSCLLACSRL</sequence>
<comment type="caution">
    <text evidence="2">The sequence shown here is derived from an EMBL/GenBank/DDBJ whole genome shotgun (WGS) entry which is preliminary data.</text>
</comment>
<protein>
    <recommendedName>
        <fullName evidence="4">Autotransporter-associated beta strand repeat protein</fullName>
    </recommendedName>
</protein>
<accession>A0A5C5VCA4</accession>
<dbReference type="OrthoDB" id="259301at2"/>
<evidence type="ECO:0000313" key="3">
    <source>
        <dbReference type="Proteomes" id="UP000316714"/>
    </source>
</evidence>
<dbReference type="AlphaFoldDB" id="A0A5C5VCA4"/>
<dbReference type="PROSITE" id="PS00018">
    <property type="entry name" value="EF_HAND_1"/>
    <property type="match status" value="2"/>
</dbReference>
<keyword evidence="3" id="KW-1185">Reference proteome</keyword>
<dbReference type="Gene3D" id="1.10.1330.10">
    <property type="entry name" value="Dockerin domain"/>
    <property type="match status" value="1"/>
</dbReference>
<proteinExistence type="predicted"/>
<feature type="region of interest" description="Disordered" evidence="1">
    <location>
        <begin position="332"/>
        <end position="353"/>
    </location>
</feature>
<dbReference type="Proteomes" id="UP000316714">
    <property type="component" value="Unassembled WGS sequence"/>
</dbReference>
<dbReference type="RefSeq" id="WP_146561633.1">
    <property type="nucleotide sequence ID" value="NZ_SIHJ01000001.1"/>
</dbReference>
<dbReference type="GO" id="GO:0000272">
    <property type="term" value="P:polysaccharide catabolic process"/>
    <property type="evidence" value="ECO:0007669"/>
    <property type="project" value="InterPro"/>
</dbReference>
<dbReference type="InterPro" id="IPR018247">
    <property type="entry name" value="EF_Hand_1_Ca_BS"/>
</dbReference>
<evidence type="ECO:0000313" key="2">
    <source>
        <dbReference type="EMBL" id="TWT35449.1"/>
    </source>
</evidence>
<evidence type="ECO:0008006" key="4">
    <source>
        <dbReference type="Google" id="ProtNLM"/>
    </source>
</evidence>
<evidence type="ECO:0000256" key="1">
    <source>
        <dbReference type="SAM" id="MobiDB-lite"/>
    </source>
</evidence>
<reference evidence="2 3" key="1">
    <citation type="submission" date="2019-02" db="EMBL/GenBank/DDBJ databases">
        <title>Deep-cultivation of Planctomycetes and their phenomic and genomic characterization uncovers novel biology.</title>
        <authorList>
            <person name="Wiegand S."/>
            <person name="Jogler M."/>
            <person name="Boedeker C."/>
            <person name="Pinto D."/>
            <person name="Vollmers J."/>
            <person name="Rivas-Marin E."/>
            <person name="Kohn T."/>
            <person name="Peeters S.H."/>
            <person name="Heuer A."/>
            <person name="Rast P."/>
            <person name="Oberbeckmann S."/>
            <person name="Bunk B."/>
            <person name="Jeske O."/>
            <person name="Meyerdierks A."/>
            <person name="Storesund J.E."/>
            <person name="Kallscheuer N."/>
            <person name="Luecker S."/>
            <person name="Lage O.M."/>
            <person name="Pohl T."/>
            <person name="Merkel B.J."/>
            <person name="Hornburger P."/>
            <person name="Mueller R.-W."/>
            <person name="Bruemmer F."/>
            <person name="Labrenz M."/>
            <person name="Spormann A.M."/>
            <person name="Op Den Camp H."/>
            <person name="Overmann J."/>
            <person name="Amann R."/>
            <person name="Jetten M.S.M."/>
            <person name="Mascher T."/>
            <person name="Medema M.H."/>
            <person name="Devos D.P."/>
            <person name="Kaster A.-K."/>
            <person name="Ovreas L."/>
            <person name="Rohde M."/>
            <person name="Galperin M.Y."/>
            <person name="Jogler C."/>
        </authorList>
    </citation>
    <scope>NUCLEOTIDE SEQUENCE [LARGE SCALE GENOMIC DNA]</scope>
    <source>
        <strain evidence="2 3">KOR34</strain>
    </source>
</reference>
<name>A0A5C5VCA4_9BACT</name>
<dbReference type="SUPFAM" id="SSF63446">
    <property type="entry name" value="Type I dockerin domain"/>
    <property type="match status" value="1"/>
</dbReference>
<dbReference type="EMBL" id="SIHJ01000001">
    <property type="protein sequence ID" value="TWT35449.1"/>
    <property type="molecule type" value="Genomic_DNA"/>
</dbReference>